<dbReference type="GO" id="GO:0071949">
    <property type="term" value="F:FAD binding"/>
    <property type="evidence" value="ECO:0007669"/>
    <property type="project" value="TreeGrafter"/>
</dbReference>
<organism evidence="9">
    <name type="scientific">Chaetoceros debilis</name>
    <dbReference type="NCBI Taxonomy" id="122233"/>
    <lineage>
        <taxon>Eukaryota</taxon>
        <taxon>Sar</taxon>
        <taxon>Stramenopiles</taxon>
        <taxon>Ochrophyta</taxon>
        <taxon>Bacillariophyta</taxon>
        <taxon>Coscinodiscophyceae</taxon>
        <taxon>Chaetocerotophycidae</taxon>
        <taxon>Chaetocerotales</taxon>
        <taxon>Chaetocerotaceae</taxon>
        <taxon>Chaetoceros</taxon>
    </lineage>
</organism>
<dbReference type="SUPFAM" id="SSF48173">
    <property type="entry name" value="Cryptochrome/photolyase FAD-binding domain"/>
    <property type="match status" value="1"/>
</dbReference>
<dbReference type="InterPro" id="IPR036134">
    <property type="entry name" value="Crypto/Photolyase_FAD-like_sf"/>
</dbReference>
<comment type="cofactor">
    <cofactor evidence="4">
        <name>FAD</name>
        <dbReference type="ChEBI" id="CHEBI:57692"/>
    </cofactor>
    <text evidence="4">Binds 1 FAD per subunit.</text>
</comment>
<keyword evidence="7" id="KW-1133">Transmembrane helix</keyword>
<dbReference type="PROSITE" id="PS51645">
    <property type="entry name" value="PHR_CRY_ALPHA_BETA"/>
    <property type="match status" value="1"/>
</dbReference>
<feature type="region of interest" description="Disordered" evidence="6">
    <location>
        <begin position="627"/>
        <end position="646"/>
    </location>
</feature>
<evidence type="ECO:0000256" key="1">
    <source>
        <dbReference type="ARBA" id="ARBA00005862"/>
    </source>
</evidence>
<evidence type="ECO:0000313" key="9">
    <source>
        <dbReference type="EMBL" id="CAE0457954.1"/>
    </source>
</evidence>
<dbReference type="Gene3D" id="3.40.50.620">
    <property type="entry name" value="HUPs"/>
    <property type="match status" value="1"/>
</dbReference>
<proteinExistence type="inferred from homology"/>
<keyword evidence="7" id="KW-0472">Membrane</keyword>
<evidence type="ECO:0000256" key="5">
    <source>
        <dbReference type="PIRSR" id="PIRSR602081-2"/>
    </source>
</evidence>
<dbReference type="GO" id="GO:0032922">
    <property type="term" value="P:circadian regulation of gene expression"/>
    <property type="evidence" value="ECO:0007669"/>
    <property type="project" value="TreeGrafter"/>
</dbReference>
<feature type="transmembrane region" description="Helical" evidence="7">
    <location>
        <begin position="12"/>
        <end position="29"/>
    </location>
</feature>
<feature type="binding site" evidence="4">
    <location>
        <begin position="375"/>
        <end position="379"/>
    </location>
    <ligand>
        <name>FAD</name>
        <dbReference type="ChEBI" id="CHEBI:57692"/>
    </ligand>
</feature>
<dbReference type="EMBL" id="HBIO01004078">
    <property type="protein sequence ID" value="CAE0457954.1"/>
    <property type="molecule type" value="Transcribed_RNA"/>
</dbReference>
<comment type="similarity">
    <text evidence="1">Belongs to the DNA photolyase class-1 family.</text>
</comment>
<keyword evidence="3 4" id="KW-0274">FAD</keyword>
<dbReference type="InterPro" id="IPR036155">
    <property type="entry name" value="Crypto/Photolyase_N_sf"/>
</dbReference>
<evidence type="ECO:0000256" key="3">
    <source>
        <dbReference type="ARBA" id="ARBA00022827"/>
    </source>
</evidence>
<evidence type="ECO:0000256" key="6">
    <source>
        <dbReference type="SAM" id="MobiDB-lite"/>
    </source>
</evidence>
<dbReference type="SUPFAM" id="SSF52425">
    <property type="entry name" value="Cryptochrome/photolyase, N-terminal domain"/>
    <property type="match status" value="1"/>
</dbReference>
<dbReference type="InterPro" id="IPR002081">
    <property type="entry name" value="Cryptochrome/DNA_photolyase_1"/>
</dbReference>
<dbReference type="InterPro" id="IPR006050">
    <property type="entry name" value="DNA_photolyase_N"/>
</dbReference>
<reference evidence="9" key="1">
    <citation type="submission" date="2021-01" db="EMBL/GenBank/DDBJ databases">
        <authorList>
            <person name="Corre E."/>
            <person name="Pelletier E."/>
            <person name="Niang G."/>
            <person name="Scheremetjew M."/>
            <person name="Finn R."/>
            <person name="Kale V."/>
            <person name="Holt S."/>
            <person name="Cochrane G."/>
            <person name="Meng A."/>
            <person name="Brown T."/>
            <person name="Cohen L."/>
        </authorList>
    </citation>
    <scope>NUCLEOTIDE SEQUENCE</scope>
    <source>
        <strain evidence="9">MM31A-1</strain>
    </source>
</reference>
<dbReference type="PANTHER" id="PTHR11455:SF9">
    <property type="entry name" value="CRYPTOCHROME CIRCADIAN CLOCK 5 ISOFORM X1"/>
    <property type="match status" value="1"/>
</dbReference>
<dbReference type="InterPro" id="IPR014729">
    <property type="entry name" value="Rossmann-like_a/b/a_fold"/>
</dbReference>
<dbReference type="GO" id="GO:0043153">
    <property type="term" value="P:entrainment of circadian clock by photoperiod"/>
    <property type="evidence" value="ECO:0007669"/>
    <property type="project" value="TreeGrafter"/>
</dbReference>
<dbReference type="Pfam" id="PF00875">
    <property type="entry name" value="DNA_photolyase"/>
    <property type="match status" value="1"/>
</dbReference>
<keyword evidence="2 4" id="KW-0285">Flavoprotein</keyword>
<evidence type="ECO:0000256" key="4">
    <source>
        <dbReference type="PIRSR" id="PIRSR602081-1"/>
    </source>
</evidence>
<evidence type="ECO:0000259" key="8">
    <source>
        <dbReference type="PROSITE" id="PS51645"/>
    </source>
</evidence>
<name>A0A7S3PWN1_9STRA</name>
<dbReference type="AlphaFoldDB" id="A0A7S3PWN1"/>
<dbReference type="GO" id="GO:0003904">
    <property type="term" value="F:deoxyribodipyrimidine photo-lyase activity"/>
    <property type="evidence" value="ECO:0007669"/>
    <property type="project" value="TreeGrafter"/>
</dbReference>
<dbReference type="Pfam" id="PF03441">
    <property type="entry name" value="FAD_binding_7"/>
    <property type="match status" value="1"/>
</dbReference>
<feature type="compositionally biased region" description="Basic residues" evidence="6">
    <location>
        <begin position="637"/>
        <end position="646"/>
    </location>
</feature>
<feature type="site" description="Electron transfer via tryptophanyl radical" evidence="5">
    <location>
        <position position="503"/>
    </location>
</feature>
<dbReference type="Gene3D" id="1.10.579.10">
    <property type="entry name" value="DNA Cyclobutane Dipyrimidine Photolyase, subunit A, domain 3"/>
    <property type="match status" value="1"/>
</dbReference>
<feature type="site" description="Electron transfer via tryptophanyl radical" evidence="5">
    <location>
        <position position="449"/>
    </location>
</feature>
<feature type="site" description="Electron transfer via tryptophanyl radical" evidence="5">
    <location>
        <position position="526"/>
    </location>
</feature>
<protein>
    <recommendedName>
        <fullName evidence="8">Photolyase/cryptochrome alpha/beta domain-containing protein</fullName>
    </recommendedName>
</protein>
<dbReference type="Gene3D" id="1.25.40.80">
    <property type="match status" value="1"/>
</dbReference>
<keyword evidence="7" id="KW-0812">Transmembrane</keyword>
<dbReference type="GO" id="GO:0003677">
    <property type="term" value="F:DNA binding"/>
    <property type="evidence" value="ECO:0007669"/>
    <property type="project" value="TreeGrafter"/>
</dbReference>
<gene>
    <name evidence="9" type="ORF">CDEB00056_LOCUS2795</name>
</gene>
<sequence>MRIHSLSRSRNLLLIFSSNTAISIIFYLATAGNRIFGNFALGFSISILGSTTSLKTLSTARSGKSTFARVNRLGNIYNDNIAANKRKSRKIIMSGSKSSGDVVGGKKHEVAIHWFRNGLRLHDNLCLLQATEQSSTLLPLYIIDPDAPFAQTTGRKAGAIRANFVLESIEEMNTKLSEQSEGKSQMIVLQGKPEEILPEVVKQLGATALFYEREPAAPIRESDAKVLDRIDTKKVKVCGFDTHTLHPMEHYLAQTKDQVAPSTYGVFTKIFNKMSVPEEVPDVSIDENFPPLPLSIGDLTAGKADSKDACQWKCPTLEELGYDPEDLENRFESGIDFVGGEDAAVALLDRMMKRTQWVCTFEKPKTSPNAITVDTTGLSAYVKHGCISPRRFYHELSKVYAKCSASKLSKPPVSLHGQLMWRDYNNLMAYTTPKFDQMLDNPVARQIPWDDDPKILDAWKKGRTGYPYIDAIMTQLKQTGWIHHLARHSAACFLTRGDLWQSWERGAEVFEEELIDADWSINNFNWQWLSCTAHFYQYFRCYSPVAFGKKTDKDGEYIRKWLPQFKDWPTKYIYEPWNAPLAIQQQNGVIIGEDYPHPIVEHKSISKSNMARMKAAYDEHKATVAAASKVKDGPKTLSKKRARTKK</sequence>
<dbReference type="PANTHER" id="PTHR11455">
    <property type="entry name" value="CRYPTOCHROME"/>
    <property type="match status" value="1"/>
</dbReference>
<dbReference type="GO" id="GO:0005634">
    <property type="term" value="C:nucleus"/>
    <property type="evidence" value="ECO:0007669"/>
    <property type="project" value="TreeGrafter"/>
</dbReference>
<feature type="binding site" evidence="4">
    <location>
        <begin position="516"/>
        <end position="518"/>
    </location>
    <ligand>
        <name>FAD</name>
        <dbReference type="ChEBI" id="CHEBI:57692"/>
    </ligand>
</feature>
<evidence type="ECO:0000256" key="2">
    <source>
        <dbReference type="ARBA" id="ARBA00022630"/>
    </source>
</evidence>
<feature type="domain" description="Photolyase/cryptochrome alpha/beta" evidence="8">
    <location>
        <begin position="109"/>
        <end position="245"/>
    </location>
</feature>
<accession>A0A7S3PWN1</accession>
<dbReference type="GO" id="GO:0005737">
    <property type="term" value="C:cytoplasm"/>
    <property type="evidence" value="ECO:0007669"/>
    <property type="project" value="TreeGrafter"/>
</dbReference>
<evidence type="ECO:0000256" key="7">
    <source>
        <dbReference type="SAM" id="Phobius"/>
    </source>
</evidence>
<dbReference type="InterPro" id="IPR005101">
    <property type="entry name" value="Cryptochr/Photolyase_FAD-bd"/>
</dbReference>